<evidence type="ECO:0000256" key="1">
    <source>
        <dbReference type="ARBA" id="ARBA00022576"/>
    </source>
</evidence>
<dbReference type="InterPro" id="IPR015422">
    <property type="entry name" value="PyrdxlP-dep_Trfase_small"/>
</dbReference>
<feature type="domain" description="Aminotransferase class I/classII large" evidence="4">
    <location>
        <begin position="8"/>
        <end position="245"/>
    </location>
</feature>
<dbReference type="Pfam" id="PF00155">
    <property type="entry name" value="Aminotran_1_2"/>
    <property type="match status" value="1"/>
</dbReference>
<evidence type="ECO:0000313" key="5">
    <source>
        <dbReference type="EMBL" id="SVB60907.1"/>
    </source>
</evidence>
<name>A0A382FFK8_9ZZZZ</name>
<keyword evidence="3" id="KW-0663">Pyridoxal phosphate</keyword>
<dbReference type="InterPro" id="IPR015424">
    <property type="entry name" value="PyrdxlP-dep_Trfase"/>
</dbReference>
<reference evidence="5" key="1">
    <citation type="submission" date="2018-05" db="EMBL/GenBank/DDBJ databases">
        <authorList>
            <person name="Lanie J.A."/>
            <person name="Ng W.-L."/>
            <person name="Kazmierczak K.M."/>
            <person name="Andrzejewski T.M."/>
            <person name="Davidsen T.M."/>
            <person name="Wayne K.J."/>
            <person name="Tettelin H."/>
            <person name="Glass J.I."/>
            <person name="Rusch D."/>
            <person name="Podicherti R."/>
            <person name="Tsui H.-C.T."/>
            <person name="Winkler M.E."/>
        </authorList>
    </citation>
    <scope>NUCLEOTIDE SEQUENCE</scope>
</reference>
<evidence type="ECO:0000256" key="3">
    <source>
        <dbReference type="ARBA" id="ARBA00022898"/>
    </source>
</evidence>
<gene>
    <name evidence="5" type="ORF">METZ01_LOCUS213761</name>
</gene>
<dbReference type="CDD" id="cd00609">
    <property type="entry name" value="AAT_like"/>
    <property type="match status" value="1"/>
</dbReference>
<dbReference type="GO" id="GO:0008483">
    <property type="term" value="F:transaminase activity"/>
    <property type="evidence" value="ECO:0007669"/>
    <property type="project" value="UniProtKB-KW"/>
</dbReference>
<dbReference type="AlphaFoldDB" id="A0A382FFK8"/>
<feature type="non-terminal residue" evidence="5">
    <location>
        <position position="247"/>
    </location>
</feature>
<organism evidence="5">
    <name type="scientific">marine metagenome</name>
    <dbReference type="NCBI Taxonomy" id="408172"/>
    <lineage>
        <taxon>unclassified sequences</taxon>
        <taxon>metagenomes</taxon>
        <taxon>ecological metagenomes</taxon>
    </lineage>
</organism>
<dbReference type="SUPFAM" id="SSF53383">
    <property type="entry name" value="PLP-dependent transferases"/>
    <property type="match status" value="1"/>
</dbReference>
<dbReference type="InterPro" id="IPR050106">
    <property type="entry name" value="HistidinolP_aminotransfase"/>
</dbReference>
<dbReference type="Gene3D" id="3.40.640.10">
    <property type="entry name" value="Type I PLP-dependent aspartate aminotransferase-like (Major domain)"/>
    <property type="match status" value="1"/>
</dbReference>
<dbReference type="InterPro" id="IPR015421">
    <property type="entry name" value="PyrdxlP-dep_Trfase_major"/>
</dbReference>
<dbReference type="GO" id="GO:0030170">
    <property type="term" value="F:pyridoxal phosphate binding"/>
    <property type="evidence" value="ECO:0007669"/>
    <property type="project" value="InterPro"/>
</dbReference>
<evidence type="ECO:0000256" key="2">
    <source>
        <dbReference type="ARBA" id="ARBA00022679"/>
    </source>
</evidence>
<accession>A0A382FFK8</accession>
<dbReference type="PANTHER" id="PTHR43643:SF3">
    <property type="entry name" value="HISTIDINOL-PHOSPHATE AMINOTRANSFERASE"/>
    <property type="match status" value="1"/>
</dbReference>
<protein>
    <recommendedName>
        <fullName evidence="4">Aminotransferase class I/classII large domain-containing protein</fullName>
    </recommendedName>
</protein>
<dbReference type="EMBL" id="UINC01049296">
    <property type="protein sequence ID" value="SVB60907.1"/>
    <property type="molecule type" value="Genomic_DNA"/>
</dbReference>
<dbReference type="PANTHER" id="PTHR43643">
    <property type="entry name" value="HISTIDINOL-PHOSPHATE AMINOTRANSFERASE 2"/>
    <property type="match status" value="1"/>
</dbReference>
<dbReference type="Gene3D" id="3.90.1150.10">
    <property type="entry name" value="Aspartate Aminotransferase, domain 1"/>
    <property type="match status" value="1"/>
</dbReference>
<dbReference type="InterPro" id="IPR004839">
    <property type="entry name" value="Aminotransferase_I/II_large"/>
</dbReference>
<evidence type="ECO:0000259" key="4">
    <source>
        <dbReference type="Pfam" id="PF00155"/>
    </source>
</evidence>
<sequence>MKTNNLYNKIALSQNENAYGPSPKAKLAVLATVERMNRYPEYHSKTLQIKLADKLNLNAENVFVSAGLVESTDILIRNFINNDEALIIGEYSFVAYRLLAKVFNKKVRFSKMQDFRIDVNNVLTLCNDKTRMIIIDNPNNPTGTVISEKELIKILNGVPKSTLVVIDEAYIEYVNSKNYPDSLNLQKKYSNLIVMRTFSKIYGLAGLRVGYTIANKELIKEFYNYQAPFSINKLALVAAFNAIDDNN</sequence>
<keyword evidence="2" id="KW-0808">Transferase</keyword>
<proteinExistence type="predicted"/>
<keyword evidence="1" id="KW-0032">Aminotransferase</keyword>